<sequence>MDFSVCVDCWVPESMMKRRGFFIGRNYSSHSKVFSDAQSLKDPNFSLERTVVLALMAPPMAAKKLMEVAKMPMEMESNALNLEVKGEGDDCNDKKVVDDAELAFKLHRAMNSSRRISKNLCAVKSSSSSVPKIQECNDNLVLRCSYSGNPSVSCELEVCANKKMNENLDRNVLDPLLCVKDEDIGVQLKEGEGSCSNKLVKSSGDENSTNFESRSCHNNQYESTECKVETCDGKPDRYLWKYRKRNPSSKRVPNGRPKILYERIPNQNQHPDAGLSLNCSRESRTFSNGSFQSCAFPLQASTCASGLSPDES</sequence>
<dbReference type="EMBL" id="CM047749">
    <property type="protein sequence ID" value="KAJ0010497.1"/>
    <property type="molecule type" value="Genomic_DNA"/>
</dbReference>
<evidence type="ECO:0000313" key="2">
    <source>
        <dbReference type="Proteomes" id="UP001163603"/>
    </source>
</evidence>
<reference evidence="2" key="1">
    <citation type="journal article" date="2023" name="G3 (Bethesda)">
        <title>Genome assembly and association tests identify interacting loci associated with vigor, precocity, and sex in interspecific pistachio rootstocks.</title>
        <authorList>
            <person name="Palmer W."/>
            <person name="Jacygrad E."/>
            <person name="Sagayaradj S."/>
            <person name="Cavanaugh K."/>
            <person name="Han R."/>
            <person name="Bertier L."/>
            <person name="Beede B."/>
            <person name="Kafkas S."/>
            <person name="Golino D."/>
            <person name="Preece J."/>
            <person name="Michelmore R."/>
        </authorList>
    </citation>
    <scope>NUCLEOTIDE SEQUENCE [LARGE SCALE GENOMIC DNA]</scope>
</reference>
<name>A0ACC0X6N4_9ROSI</name>
<protein>
    <submittedName>
        <fullName evidence="1">Uncharacterized protein</fullName>
    </submittedName>
</protein>
<organism evidence="1 2">
    <name type="scientific">Pistacia integerrima</name>
    <dbReference type="NCBI Taxonomy" id="434235"/>
    <lineage>
        <taxon>Eukaryota</taxon>
        <taxon>Viridiplantae</taxon>
        <taxon>Streptophyta</taxon>
        <taxon>Embryophyta</taxon>
        <taxon>Tracheophyta</taxon>
        <taxon>Spermatophyta</taxon>
        <taxon>Magnoliopsida</taxon>
        <taxon>eudicotyledons</taxon>
        <taxon>Gunneridae</taxon>
        <taxon>Pentapetalae</taxon>
        <taxon>rosids</taxon>
        <taxon>malvids</taxon>
        <taxon>Sapindales</taxon>
        <taxon>Anacardiaceae</taxon>
        <taxon>Pistacia</taxon>
    </lineage>
</organism>
<comment type="caution">
    <text evidence="1">The sequence shown here is derived from an EMBL/GenBank/DDBJ whole genome shotgun (WGS) entry which is preliminary data.</text>
</comment>
<proteinExistence type="predicted"/>
<gene>
    <name evidence="1" type="ORF">Pint_32888</name>
</gene>
<keyword evidence="2" id="KW-1185">Reference proteome</keyword>
<dbReference type="Proteomes" id="UP001163603">
    <property type="component" value="Chromosome 14"/>
</dbReference>
<accession>A0ACC0X6N4</accession>
<evidence type="ECO:0000313" key="1">
    <source>
        <dbReference type="EMBL" id="KAJ0010497.1"/>
    </source>
</evidence>